<organism evidence="1 2">
    <name type="scientific">Hericium alpestre</name>
    <dbReference type="NCBI Taxonomy" id="135208"/>
    <lineage>
        <taxon>Eukaryota</taxon>
        <taxon>Fungi</taxon>
        <taxon>Dikarya</taxon>
        <taxon>Basidiomycota</taxon>
        <taxon>Agaricomycotina</taxon>
        <taxon>Agaricomycetes</taxon>
        <taxon>Russulales</taxon>
        <taxon>Hericiaceae</taxon>
        <taxon>Hericium</taxon>
    </lineage>
</organism>
<accession>A0A4Z0ACM6</accession>
<proteinExistence type="predicted"/>
<evidence type="ECO:0000313" key="2">
    <source>
        <dbReference type="Proteomes" id="UP000298061"/>
    </source>
</evidence>
<dbReference type="Proteomes" id="UP000298061">
    <property type="component" value="Unassembled WGS sequence"/>
</dbReference>
<sequence>MFIFPFDLKDLVRTRSFSTTDAAVIFGIDPSFVSLTDNPQDLTLPLIVYGWRHEESDMEKCCNIQALSAYLEALRILPSFADDSPASSRTPFDSNAGDCDVRPDDADRILGRLFKGLGTMSFEDMRRFIDELCQCKISPQHERHIFMHLAYLFTSAENEGIADSENFRNLQRAVVLTEMFWRMHFESIRQAGSGSKDGKELLLMSFVTLLRDVRPNYKLESDEDTQALVFAWVKAGIFELLELVAIMIVPAAGKMASIHALSTFSDVFEALNRVLRANPSAAFSVIRSHLPRPRLLRSLLDCDLDRQEGSPTHSAGELIMLPDCDGRDPKDYDHSLHMLWLTVFLLQSKRNLRSECARRECDKAGRSLCGACRRPSILIMTPFLIYQGLEGTQTRLRIARVHGRGVRRSGSQTWLD</sequence>
<dbReference type="EMBL" id="SFCI01000004">
    <property type="protein sequence ID" value="TFY83929.1"/>
    <property type="molecule type" value="Genomic_DNA"/>
</dbReference>
<protein>
    <submittedName>
        <fullName evidence="1">Uncharacterized protein</fullName>
    </submittedName>
</protein>
<keyword evidence="2" id="KW-1185">Reference proteome</keyword>
<evidence type="ECO:0000313" key="1">
    <source>
        <dbReference type="EMBL" id="TFY83929.1"/>
    </source>
</evidence>
<gene>
    <name evidence="1" type="ORF">EWM64_g110</name>
</gene>
<reference evidence="1 2" key="1">
    <citation type="submission" date="2019-02" db="EMBL/GenBank/DDBJ databases">
        <title>Genome sequencing of the rare red list fungi Hericium alpestre (H. flagellum).</title>
        <authorList>
            <person name="Buettner E."/>
            <person name="Kellner H."/>
        </authorList>
    </citation>
    <scope>NUCLEOTIDE SEQUENCE [LARGE SCALE GENOMIC DNA]</scope>
    <source>
        <strain evidence="1 2">DSM 108284</strain>
    </source>
</reference>
<dbReference type="AlphaFoldDB" id="A0A4Z0ACM6"/>
<comment type="caution">
    <text evidence="1">The sequence shown here is derived from an EMBL/GenBank/DDBJ whole genome shotgun (WGS) entry which is preliminary data.</text>
</comment>
<name>A0A4Z0ACM6_9AGAM</name>